<organism evidence="1 2">
    <name type="scientific">Heterodermia speciosa</name>
    <dbReference type="NCBI Taxonomy" id="116794"/>
    <lineage>
        <taxon>Eukaryota</taxon>
        <taxon>Fungi</taxon>
        <taxon>Dikarya</taxon>
        <taxon>Ascomycota</taxon>
        <taxon>Pezizomycotina</taxon>
        <taxon>Lecanoromycetes</taxon>
        <taxon>OSLEUM clade</taxon>
        <taxon>Lecanoromycetidae</taxon>
        <taxon>Caliciales</taxon>
        <taxon>Physciaceae</taxon>
        <taxon>Heterodermia</taxon>
    </lineage>
</organism>
<gene>
    <name evidence="1" type="ORF">HETSPECPRED_009742</name>
</gene>
<dbReference type="Proteomes" id="UP000664521">
    <property type="component" value="Unassembled WGS sequence"/>
</dbReference>
<keyword evidence="2" id="KW-1185">Reference proteome</keyword>
<name>A0A8H3FZU0_9LECA</name>
<dbReference type="AlphaFoldDB" id="A0A8H3FZU0"/>
<accession>A0A8H3FZU0</accession>
<proteinExistence type="predicted"/>
<evidence type="ECO:0000313" key="2">
    <source>
        <dbReference type="Proteomes" id="UP000664521"/>
    </source>
</evidence>
<reference evidence="1" key="1">
    <citation type="submission" date="2021-03" db="EMBL/GenBank/DDBJ databases">
        <authorList>
            <person name="Tagirdzhanova G."/>
        </authorList>
    </citation>
    <scope>NUCLEOTIDE SEQUENCE</scope>
</reference>
<protein>
    <submittedName>
        <fullName evidence="1">Uncharacterized protein</fullName>
    </submittedName>
</protein>
<dbReference type="EMBL" id="CAJPDS010000082">
    <property type="protein sequence ID" value="CAF9935321.1"/>
    <property type="molecule type" value="Genomic_DNA"/>
</dbReference>
<sequence length="102" mass="11912">MSYDLEYYRNLEGTAWEDANFNAMANSCDDPSFCGGSHDYEYGNWLAALTRDYGVYKADQLRAIVKGELPHPYASMFREQRSLFSPFQRRQIGVRIYFSTNR</sequence>
<comment type="caution">
    <text evidence="1">The sequence shown here is derived from an EMBL/GenBank/DDBJ whole genome shotgun (WGS) entry which is preliminary data.</text>
</comment>
<evidence type="ECO:0000313" key="1">
    <source>
        <dbReference type="EMBL" id="CAF9935321.1"/>
    </source>
</evidence>